<organism evidence="2 3">
    <name type="scientific">Chryseobacterium daecheongense</name>
    <dbReference type="NCBI Taxonomy" id="192389"/>
    <lineage>
        <taxon>Bacteria</taxon>
        <taxon>Pseudomonadati</taxon>
        <taxon>Bacteroidota</taxon>
        <taxon>Flavobacteriia</taxon>
        <taxon>Flavobacteriales</taxon>
        <taxon>Weeksellaceae</taxon>
        <taxon>Chryseobacterium group</taxon>
        <taxon>Chryseobacterium</taxon>
    </lineage>
</organism>
<proteinExistence type="predicted"/>
<feature type="transmembrane region" description="Helical" evidence="1">
    <location>
        <begin position="7"/>
        <end position="27"/>
    </location>
</feature>
<dbReference type="Proteomes" id="UP000269375">
    <property type="component" value="Unassembled WGS sequence"/>
</dbReference>
<evidence type="ECO:0000256" key="1">
    <source>
        <dbReference type="SAM" id="Phobius"/>
    </source>
</evidence>
<accession>A0A3N0VS19</accession>
<name>A0A3N0VS19_9FLAO</name>
<keyword evidence="1" id="KW-0472">Membrane</keyword>
<keyword evidence="1" id="KW-0812">Transmembrane</keyword>
<reference evidence="2 3" key="1">
    <citation type="submission" date="2018-11" db="EMBL/GenBank/DDBJ databases">
        <title>Proposal to divide the Flavobacteriaceae and reorganize its genera based on Amino Acid Identity values calculated from whole genome sequences.</title>
        <authorList>
            <person name="Nicholson A.C."/>
            <person name="Gulvik C.A."/>
            <person name="Whitney A.M."/>
            <person name="Humrighouse B.W."/>
            <person name="Bell M."/>
            <person name="Holmes B."/>
            <person name="Steigerwalt A."/>
            <person name="Villarma A."/>
            <person name="Sheth M."/>
            <person name="Batra D."/>
            <person name="Pryor J."/>
            <person name="Bernardet J.-F."/>
            <person name="Hugo C."/>
            <person name="Kampfer P."/>
            <person name="Newman J."/>
            <person name="Mcquiston J.R."/>
        </authorList>
    </citation>
    <scope>NUCLEOTIDE SEQUENCE [LARGE SCALE GENOMIC DNA]</scope>
    <source>
        <strain evidence="2 3">DSM 15235</strain>
    </source>
</reference>
<dbReference type="EMBL" id="RJTX01000004">
    <property type="protein sequence ID" value="ROH95565.1"/>
    <property type="molecule type" value="Genomic_DNA"/>
</dbReference>
<evidence type="ECO:0000313" key="3">
    <source>
        <dbReference type="Proteomes" id="UP000269375"/>
    </source>
</evidence>
<protein>
    <submittedName>
        <fullName evidence="2">Uncharacterized protein</fullName>
    </submittedName>
</protein>
<evidence type="ECO:0000313" key="2">
    <source>
        <dbReference type="EMBL" id="ROH95565.1"/>
    </source>
</evidence>
<sequence length="70" mass="8479">MKIDKKRIIKCLMVAVFMTSIFMLIKLPDFKNFQIRLYALYFLGIFVLYYLLDELNNLNRKKKSLNKNIK</sequence>
<dbReference type="AlphaFoldDB" id="A0A3N0VS19"/>
<gene>
    <name evidence="2" type="ORF">EGI05_13605</name>
</gene>
<feature type="transmembrane region" description="Helical" evidence="1">
    <location>
        <begin position="33"/>
        <end position="52"/>
    </location>
</feature>
<comment type="caution">
    <text evidence="2">The sequence shown here is derived from an EMBL/GenBank/DDBJ whole genome shotgun (WGS) entry which is preliminary data.</text>
</comment>
<keyword evidence="1" id="KW-1133">Transmembrane helix</keyword>